<name>A0A7N8YKP8_9TELE</name>
<evidence type="ECO:0000313" key="3">
    <source>
        <dbReference type="Proteomes" id="UP000261640"/>
    </source>
</evidence>
<dbReference type="InParanoid" id="A0A7N8YKP8"/>
<reference evidence="2" key="1">
    <citation type="submission" date="2025-08" db="UniProtKB">
        <authorList>
            <consortium name="Ensembl"/>
        </authorList>
    </citation>
    <scope>IDENTIFICATION</scope>
</reference>
<keyword evidence="3" id="KW-1185">Reference proteome</keyword>
<dbReference type="AlphaFoldDB" id="A0A7N8YKP8"/>
<proteinExistence type="predicted"/>
<dbReference type="Ensembl" id="ENSMAMT00000057172.1">
    <property type="protein sequence ID" value="ENSMAMP00000066675.1"/>
    <property type="gene ID" value="ENSMAMG00000024281.1"/>
</dbReference>
<protein>
    <submittedName>
        <fullName evidence="2">Uncharacterized protein</fullName>
    </submittedName>
</protein>
<organism evidence="2 3">
    <name type="scientific">Mastacembelus armatus</name>
    <name type="common">zig-zag eel</name>
    <dbReference type="NCBI Taxonomy" id="205130"/>
    <lineage>
        <taxon>Eukaryota</taxon>
        <taxon>Metazoa</taxon>
        <taxon>Chordata</taxon>
        <taxon>Craniata</taxon>
        <taxon>Vertebrata</taxon>
        <taxon>Euteleostomi</taxon>
        <taxon>Actinopterygii</taxon>
        <taxon>Neopterygii</taxon>
        <taxon>Teleostei</taxon>
        <taxon>Neoteleostei</taxon>
        <taxon>Acanthomorphata</taxon>
        <taxon>Anabantaria</taxon>
        <taxon>Synbranchiformes</taxon>
        <taxon>Mastacembelidae</taxon>
        <taxon>Mastacembelus</taxon>
    </lineage>
</organism>
<evidence type="ECO:0000313" key="2">
    <source>
        <dbReference type="Ensembl" id="ENSMAMP00000066675.1"/>
    </source>
</evidence>
<dbReference type="Proteomes" id="UP000261640">
    <property type="component" value="Unplaced"/>
</dbReference>
<sequence>MWSDQEDSTGSTHYFTVCSRAWRYGWSWGLGGYSRMARQFAVCCEKQTRNIQSAGVQKTEWHQQSESQNHLGSAV</sequence>
<evidence type="ECO:0000256" key="1">
    <source>
        <dbReference type="SAM" id="MobiDB-lite"/>
    </source>
</evidence>
<accession>A0A7N8YKP8</accession>
<feature type="region of interest" description="Disordered" evidence="1">
    <location>
        <begin position="55"/>
        <end position="75"/>
    </location>
</feature>
<reference evidence="2" key="2">
    <citation type="submission" date="2025-09" db="UniProtKB">
        <authorList>
            <consortium name="Ensembl"/>
        </authorList>
    </citation>
    <scope>IDENTIFICATION</scope>
</reference>